<sequence>MSVFREKRKAHANLWNYKILNSAAIMNKSTLNNCLVSNETAAFGPDAHQIHHLDHHNKLTPPGPQPCQDGAERCGSLHLSSSPDSSGADRLVHWGVVGVEGAELLYGHYHGLGDTAEDLTDHTSSGQGYKLAPLHTVEINGKMSYSLHGVWE</sequence>
<accession>A0A8C6SGR3</accession>
<reference evidence="1" key="1">
    <citation type="submission" date="2025-08" db="UniProtKB">
        <authorList>
            <consortium name="Ensembl"/>
        </authorList>
    </citation>
    <scope>IDENTIFICATION</scope>
</reference>
<dbReference type="Proteomes" id="UP000694523">
    <property type="component" value="Unplaced"/>
</dbReference>
<reference evidence="1" key="2">
    <citation type="submission" date="2025-09" db="UniProtKB">
        <authorList>
            <consortium name="Ensembl"/>
        </authorList>
    </citation>
    <scope>IDENTIFICATION</scope>
</reference>
<evidence type="ECO:0000313" key="1">
    <source>
        <dbReference type="Ensembl" id="ENSNMLP00000006019.1"/>
    </source>
</evidence>
<protein>
    <submittedName>
        <fullName evidence="1">Uncharacterized protein</fullName>
    </submittedName>
</protein>
<organism evidence="1 2">
    <name type="scientific">Neogobius melanostomus</name>
    <name type="common">round goby</name>
    <dbReference type="NCBI Taxonomy" id="47308"/>
    <lineage>
        <taxon>Eukaryota</taxon>
        <taxon>Metazoa</taxon>
        <taxon>Chordata</taxon>
        <taxon>Craniata</taxon>
        <taxon>Vertebrata</taxon>
        <taxon>Euteleostomi</taxon>
        <taxon>Actinopterygii</taxon>
        <taxon>Neopterygii</taxon>
        <taxon>Teleostei</taxon>
        <taxon>Neoteleostei</taxon>
        <taxon>Acanthomorphata</taxon>
        <taxon>Gobiaria</taxon>
        <taxon>Gobiiformes</taxon>
        <taxon>Gobioidei</taxon>
        <taxon>Gobiidae</taxon>
        <taxon>Benthophilinae</taxon>
        <taxon>Neogobiini</taxon>
        <taxon>Neogobius</taxon>
    </lineage>
</organism>
<dbReference type="Ensembl" id="ENSNMLT00000006901.1">
    <property type="protein sequence ID" value="ENSNMLP00000006019.1"/>
    <property type="gene ID" value="ENSNMLG00000004418.1"/>
</dbReference>
<proteinExistence type="predicted"/>
<dbReference type="AlphaFoldDB" id="A0A8C6SGR3"/>
<keyword evidence="2" id="KW-1185">Reference proteome</keyword>
<evidence type="ECO:0000313" key="2">
    <source>
        <dbReference type="Proteomes" id="UP000694523"/>
    </source>
</evidence>
<name>A0A8C6SGR3_9GOBI</name>